<dbReference type="Proteomes" id="UP001216674">
    <property type="component" value="Unassembled WGS sequence"/>
</dbReference>
<comment type="caution">
    <text evidence="7">The sequence shown here is derived from an EMBL/GenBank/DDBJ whole genome shotgun (WGS) entry which is preliminary data.</text>
</comment>
<feature type="transmembrane region" description="Helical" evidence="5">
    <location>
        <begin position="151"/>
        <end position="168"/>
    </location>
</feature>
<dbReference type="PANTHER" id="PTHR11328">
    <property type="entry name" value="MAJOR FACILITATOR SUPERFAMILY DOMAIN-CONTAINING PROTEIN"/>
    <property type="match status" value="1"/>
</dbReference>
<feature type="transmembrane region" description="Helical" evidence="5">
    <location>
        <begin position="112"/>
        <end position="131"/>
    </location>
</feature>
<evidence type="ECO:0000259" key="6">
    <source>
        <dbReference type="PROSITE" id="PS50850"/>
    </source>
</evidence>
<dbReference type="RefSeq" id="WP_276266416.1">
    <property type="nucleotide sequence ID" value="NZ_JARJLM010000378.1"/>
</dbReference>
<feature type="transmembrane region" description="Helical" evidence="5">
    <location>
        <begin position="81"/>
        <end position="100"/>
    </location>
</feature>
<accession>A0ABT6AVG5</accession>
<proteinExistence type="inferred from homology"/>
<dbReference type="InterPro" id="IPR036259">
    <property type="entry name" value="MFS_trans_sf"/>
</dbReference>
<protein>
    <submittedName>
        <fullName evidence="7">MFS transporter</fullName>
    </submittedName>
</protein>
<evidence type="ECO:0000313" key="8">
    <source>
        <dbReference type="Proteomes" id="UP001216674"/>
    </source>
</evidence>
<keyword evidence="3 5" id="KW-1133">Transmembrane helix</keyword>
<organism evidence="7 8">
    <name type="scientific">Cupriavidus basilensis</name>
    <dbReference type="NCBI Taxonomy" id="68895"/>
    <lineage>
        <taxon>Bacteria</taxon>
        <taxon>Pseudomonadati</taxon>
        <taxon>Pseudomonadota</taxon>
        <taxon>Betaproteobacteria</taxon>
        <taxon>Burkholderiales</taxon>
        <taxon>Burkholderiaceae</taxon>
        <taxon>Cupriavidus</taxon>
    </lineage>
</organism>
<feature type="transmembrane region" description="Helical" evidence="5">
    <location>
        <begin position="290"/>
        <end position="308"/>
    </location>
</feature>
<keyword evidence="4 5" id="KW-0472">Membrane</keyword>
<evidence type="ECO:0000256" key="2">
    <source>
        <dbReference type="ARBA" id="ARBA00022692"/>
    </source>
</evidence>
<feature type="transmembrane region" description="Helical" evidence="5">
    <location>
        <begin position="12"/>
        <end position="35"/>
    </location>
</feature>
<evidence type="ECO:0000256" key="5">
    <source>
        <dbReference type="SAM" id="Phobius"/>
    </source>
</evidence>
<dbReference type="PANTHER" id="PTHR11328:SF24">
    <property type="entry name" value="MAJOR FACILITATOR SUPERFAMILY (MFS) PROFILE DOMAIN-CONTAINING PROTEIN"/>
    <property type="match status" value="1"/>
</dbReference>
<keyword evidence="2 5" id="KW-0812">Transmembrane</keyword>
<dbReference type="PROSITE" id="PS50850">
    <property type="entry name" value="MFS"/>
    <property type="match status" value="1"/>
</dbReference>
<reference evidence="7 8" key="1">
    <citation type="submission" date="2023-03" db="EMBL/GenBank/DDBJ databases">
        <title>Draft assemblies of triclosan tolerant bacteria isolated from returned activated sludge.</title>
        <authorList>
            <person name="Van Hamelsveld S."/>
        </authorList>
    </citation>
    <scope>NUCLEOTIDE SEQUENCE [LARGE SCALE GENOMIC DNA]</scope>
    <source>
        <strain evidence="7 8">GW210010_S58</strain>
    </source>
</reference>
<feature type="transmembrane region" description="Helical" evidence="5">
    <location>
        <begin position="174"/>
        <end position="196"/>
    </location>
</feature>
<dbReference type="Pfam" id="PF13347">
    <property type="entry name" value="MFS_2"/>
    <property type="match status" value="1"/>
</dbReference>
<sequence>MNTRTRSHQRLSYGVGSIGTGIFTTVPSVLLLYFLTVEVRIDAAIAGVIILIPKAIGLVGDPLIGVWADRLRHRSPCARQALMASGALLGGAGLWALFGMPQRYPGNALVPMLIYFLCTTGYSFFAVPYSALPAELDDRPEGRRALVSTRLGLAFLGVLIGGVSAPLVTERAGYPAMGIAMGAVCLVAMGAFVLTCRLNGAVVHTRPAEFVPDTVPASRLVSRPFFIQMSAFVMLLAAVGAFSALLPFLVRAMRASGDVVGIAMLINIVTALLFAALWPRLISRLGLRSVWQLAATTTCAAALMVGVAPSPGLMFFVGMSLGGVGLSGMQIAGFTGLADLTAEHLASGRGSGIITGIWMAGEKAGLASGPLLAGFGLKFLGETVADSAARSSVVLIPTVLAILAIVTIAFDPTGGRPSPRK</sequence>
<evidence type="ECO:0000313" key="7">
    <source>
        <dbReference type="EMBL" id="MDF3835706.1"/>
    </source>
</evidence>
<feature type="transmembrane region" description="Helical" evidence="5">
    <location>
        <begin position="41"/>
        <end position="60"/>
    </location>
</feature>
<feature type="domain" description="Major facilitator superfamily (MFS) profile" evidence="6">
    <location>
        <begin position="224"/>
        <end position="421"/>
    </location>
</feature>
<dbReference type="InterPro" id="IPR020846">
    <property type="entry name" value="MFS_dom"/>
</dbReference>
<feature type="transmembrane region" description="Helical" evidence="5">
    <location>
        <begin position="259"/>
        <end position="278"/>
    </location>
</feature>
<dbReference type="SUPFAM" id="SSF103473">
    <property type="entry name" value="MFS general substrate transporter"/>
    <property type="match status" value="1"/>
</dbReference>
<evidence type="ECO:0000256" key="4">
    <source>
        <dbReference type="ARBA" id="ARBA00023136"/>
    </source>
</evidence>
<keyword evidence="8" id="KW-1185">Reference proteome</keyword>
<dbReference type="Gene3D" id="1.20.1250.20">
    <property type="entry name" value="MFS general substrate transporter like domains"/>
    <property type="match status" value="2"/>
</dbReference>
<evidence type="ECO:0000256" key="1">
    <source>
        <dbReference type="ARBA" id="ARBA00009617"/>
    </source>
</evidence>
<comment type="similarity">
    <text evidence="1">Belongs to the sodium:galactoside symporter (TC 2.A.2) family.</text>
</comment>
<feature type="transmembrane region" description="Helical" evidence="5">
    <location>
        <begin position="314"/>
        <end position="340"/>
    </location>
</feature>
<feature type="transmembrane region" description="Helical" evidence="5">
    <location>
        <begin position="232"/>
        <end position="253"/>
    </location>
</feature>
<dbReference type="InterPro" id="IPR039672">
    <property type="entry name" value="MFS_2"/>
</dbReference>
<feature type="transmembrane region" description="Helical" evidence="5">
    <location>
        <begin position="393"/>
        <end position="411"/>
    </location>
</feature>
<gene>
    <name evidence="7" type="ORF">P3W85_22550</name>
</gene>
<dbReference type="EMBL" id="JARJLM010000378">
    <property type="protein sequence ID" value="MDF3835706.1"/>
    <property type="molecule type" value="Genomic_DNA"/>
</dbReference>
<name>A0ABT6AVG5_9BURK</name>
<evidence type="ECO:0000256" key="3">
    <source>
        <dbReference type="ARBA" id="ARBA00022989"/>
    </source>
</evidence>